<dbReference type="InterPro" id="IPR029063">
    <property type="entry name" value="SAM-dependent_MTases_sf"/>
</dbReference>
<feature type="domain" description="Methyltransferase type 11" evidence="1">
    <location>
        <begin position="41"/>
        <end position="134"/>
    </location>
</feature>
<organism evidence="2 3">
    <name type="scientific">Microbacterium thalassium</name>
    <dbReference type="NCBI Taxonomy" id="362649"/>
    <lineage>
        <taxon>Bacteria</taxon>
        <taxon>Bacillati</taxon>
        <taxon>Actinomycetota</taxon>
        <taxon>Actinomycetes</taxon>
        <taxon>Micrococcales</taxon>
        <taxon>Microbacteriaceae</taxon>
        <taxon>Microbacterium</taxon>
    </lineage>
</organism>
<reference evidence="2 3" key="1">
    <citation type="submission" date="2020-08" db="EMBL/GenBank/DDBJ databases">
        <title>Sequencing the genomes of 1000 actinobacteria strains.</title>
        <authorList>
            <person name="Klenk H.-P."/>
        </authorList>
    </citation>
    <scope>NUCLEOTIDE SEQUENCE [LARGE SCALE GENOMIC DNA]</scope>
    <source>
        <strain evidence="2 3">DSM 12511</strain>
    </source>
</reference>
<dbReference type="PANTHER" id="PTHR42912">
    <property type="entry name" value="METHYLTRANSFERASE"/>
    <property type="match status" value="1"/>
</dbReference>
<evidence type="ECO:0000259" key="1">
    <source>
        <dbReference type="Pfam" id="PF08241"/>
    </source>
</evidence>
<dbReference type="GO" id="GO:0008757">
    <property type="term" value="F:S-adenosylmethionine-dependent methyltransferase activity"/>
    <property type="evidence" value="ECO:0007669"/>
    <property type="project" value="InterPro"/>
</dbReference>
<dbReference type="Gene3D" id="3.40.50.150">
    <property type="entry name" value="Vaccinia Virus protein VP39"/>
    <property type="match status" value="1"/>
</dbReference>
<dbReference type="InterPro" id="IPR013216">
    <property type="entry name" value="Methyltransf_11"/>
</dbReference>
<sequence length="213" mass="22427">MSDDAYSGSARVYDRFVEPMNAPLRRIAHRMCPPDPEWTVLDIGCGTGAALAEYADVGCVVIGVDTSPSMIAAARERLGADADLRLSDGARLPVADGCADLVLISLVLHSIPREDAVALLREAARALAPGGRVLVTDFGSGRLRFPRGWWTRAVTAVAELLAGREHAAHALAYVRQGGLPTLVAEAGLTMRMQQPTAGGNITLAIIEATDGAE</sequence>
<gene>
    <name evidence="2" type="ORF">HD594_000438</name>
</gene>
<dbReference type="EMBL" id="JACHML010000001">
    <property type="protein sequence ID" value="MBB6390125.1"/>
    <property type="molecule type" value="Genomic_DNA"/>
</dbReference>
<keyword evidence="2" id="KW-0830">Ubiquinone</keyword>
<accession>A0A7X0FM98</accession>
<comment type="caution">
    <text evidence="2">The sequence shown here is derived from an EMBL/GenBank/DDBJ whole genome shotgun (WGS) entry which is preliminary data.</text>
</comment>
<name>A0A7X0FM98_9MICO</name>
<dbReference type="SUPFAM" id="SSF53335">
    <property type="entry name" value="S-adenosyl-L-methionine-dependent methyltransferases"/>
    <property type="match status" value="1"/>
</dbReference>
<dbReference type="AlphaFoldDB" id="A0A7X0FM98"/>
<dbReference type="Pfam" id="PF08241">
    <property type="entry name" value="Methyltransf_11"/>
    <property type="match status" value="1"/>
</dbReference>
<protein>
    <submittedName>
        <fullName evidence="2">Ubiquinone/menaquinone biosynthesis C-methylase UbiE</fullName>
    </submittedName>
</protein>
<proteinExistence type="predicted"/>
<evidence type="ECO:0000313" key="3">
    <source>
        <dbReference type="Proteomes" id="UP000537775"/>
    </source>
</evidence>
<evidence type="ECO:0000313" key="2">
    <source>
        <dbReference type="EMBL" id="MBB6390125.1"/>
    </source>
</evidence>
<dbReference type="Proteomes" id="UP000537775">
    <property type="component" value="Unassembled WGS sequence"/>
</dbReference>
<dbReference type="GO" id="GO:0032259">
    <property type="term" value="P:methylation"/>
    <property type="evidence" value="ECO:0007669"/>
    <property type="project" value="UniProtKB-KW"/>
</dbReference>
<dbReference type="PANTHER" id="PTHR42912:SF93">
    <property type="entry name" value="N6-ADENOSINE-METHYLTRANSFERASE TMT1A"/>
    <property type="match status" value="1"/>
</dbReference>
<keyword evidence="2" id="KW-0808">Transferase</keyword>
<keyword evidence="2" id="KW-0489">Methyltransferase</keyword>
<keyword evidence="3" id="KW-1185">Reference proteome</keyword>
<dbReference type="RefSeq" id="WP_184749382.1">
    <property type="nucleotide sequence ID" value="NZ_BAAAJR010000003.1"/>
</dbReference>
<dbReference type="CDD" id="cd02440">
    <property type="entry name" value="AdoMet_MTases"/>
    <property type="match status" value="1"/>
</dbReference>
<dbReference type="InterPro" id="IPR050508">
    <property type="entry name" value="Methyltransf_Superfamily"/>
</dbReference>